<name>A0ABX6C4W9_9CHLR</name>
<dbReference type="InterPro" id="IPR006680">
    <property type="entry name" value="Amidohydro-rel"/>
</dbReference>
<evidence type="ECO:0000313" key="4">
    <source>
        <dbReference type="Proteomes" id="UP000326331"/>
    </source>
</evidence>
<dbReference type="EMBL" id="CP042829">
    <property type="protein sequence ID" value="QFG03864.1"/>
    <property type="molecule type" value="Genomic_DNA"/>
</dbReference>
<dbReference type="Gene3D" id="3.20.20.140">
    <property type="entry name" value="Metal-dependent hydrolases"/>
    <property type="match status" value="1"/>
</dbReference>
<dbReference type="Pfam" id="PF04909">
    <property type="entry name" value="Amidohydro_2"/>
    <property type="match status" value="1"/>
</dbReference>
<dbReference type="InterPro" id="IPR032465">
    <property type="entry name" value="ACMSD"/>
</dbReference>
<reference evidence="3 4" key="1">
    <citation type="submission" date="2019-08" db="EMBL/GenBank/DDBJ databases">
        <authorList>
            <person name="Toschakov S.V."/>
        </authorList>
    </citation>
    <scope>NUCLEOTIDE SEQUENCE [LARGE SCALE GENOMIC DNA]</scope>
    <source>
        <strain evidence="3 4">3753O</strain>
    </source>
</reference>
<dbReference type="SUPFAM" id="SSF51556">
    <property type="entry name" value="Metallo-dependent hydrolases"/>
    <property type="match status" value="1"/>
</dbReference>
<reference evidence="3 4" key="2">
    <citation type="submission" date="2019-10" db="EMBL/GenBank/DDBJ databases">
        <title>Thermopilla bonchosmolovskayae gen. nov., sp. nov., a moderately thermophilic Chloroflexi bacterium from a Chukotka hot spring (Arctic, Russia), representing a novel classis Thermopillaia, which include previously uncultivated lineage OLB14.</title>
        <authorList>
            <person name="Kochetkova T.V."/>
            <person name="Zayulina K.S."/>
            <person name="Zhigarkov V.S."/>
            <person name="Minaev N.V."/>
            <person name="Novikov A."/>
            <person name="Toshchakov S.V."/>
            <person name="Elcheninov A.G."/>
            <person name="Kublanov I.V."/>
        </authorList>
    </citation>
    <scope>NUCLEOTIDE SEQUENCE [LARGE SCALE GENOMIC DNA]</scope>
    <source>
        <strain evidence="3 4">3753O</strain>
    </source>
</reference>
<organism evidence="3 4">
    <name type="scientific">Tepidiforma bonchosmolovskayae</name>
    <dbReference type="NCBI Taxonomy" id="2601677"/>
    <lineage>
        <taxon>Bacteria</taxon>
        <taxon>Bacillati</taxon>
        <taxon>Chloroflexota</taxon>
        <taxon>Tepidiformia</taxon>
        <taxon>Tepidiformales</taxon>
        <taxon>Tepidiformaceae</taxon>
        <taxon>Tepidiforma</taxon>
    </lineage>
</organism>
<dbReference type="InterPro" id="IPR032466">
    <property type="entry name" value="Metal_Hydrolase"/>
</dbReference>
<evidence type="ECO:0000313" key="3">
    <source>
        <dbReference type="EMBL" id="QFG03864.1"/>
    </source>
</evidence>
<dbReference type="Proteomes" id="UP000326331">
    <property type="component" value="Chromosome"/>
</dbReference>
<dbReference type="PANTHER" id="PTHR21240">
    <property type="entry name" value="2-AMINO-3-CARBOXYLMUCONATE-6-SEMIALDEHYDE DECARBOXYLASE"/>
    <property type="match status" value="1"/>
</dbReference>
<keyword evidence="4" id="KW-1185">Reference proteome</keyword>
<accession>A0ABX6C4W9</accession>
<dbReference type="PANTHER" id="PTHR21240:SF19">
    <property type="entry name" value="CATALYTIC_ HYDROLASE"/>
    <property type="match status" value="1"/>
</dbReference>
<protein>
    <submittedName>
        <fullName evidence="3">Amidohydrolase family protein</fullName>
    </submittedName>
</protein>
<feature type="domain" description="Amidohydrolase-related" evidence="2">
    <location>
        <begin position="90"/>
        <end position="343"/>
    </location>
</feature>
<evidence type="ECO:0000256" key="1">
    <source>
        <dbReference type="ARBA" id="ARBA00023239"/>
    </source>
</evidence>
<keyword evidence="1" id="KW-0456">Lyase</keyword>
<evidence type="ECO:0000259" key="2">
    <source>
        <dbReference type="Pfam" id="PF04909"/>
    </source>
</evidence>
<proteinExistence type="predicted"/>
<sequence length="351" mass="39773">MPIVATKTATYSATNGRERIASSLPDRFLDRSVSLRQTGCYTRRSLHAPVGSPMRKIFDVHIHFPRNWENPDEDQAPMVDRLADIASRVGITKGCMLTGGRFGPSYERGMEILEKYLDLFIPVAVIDPEEIGPDEVQHLYDMGYRGLKLIGVARPYDEPDYLPTYAKAEQLGMPILFHMGVIGGGLDYSITHPRRSAAAAQAYQRMMAMQERMPPRNVSAARMSPLHLDTIANRFPRLKIIGAHVGNQGNYDYAASVARWRHNVWFDMSGGETIERHLVERKLLAANSQGEFGVEKLVWGSDCGMDEIAEHIRRFEIMYEQLGLTEDEQERLWWRNAAEIYGLEEPVFAAE</sequence>
<gene>
    <name evidence="3" type="ORF">Tbon_11360</name>
</gene>